<name>A0ACB7WVR7_DIOAL</name>
<dbReference type="EMBL" id="CM037011">
    <property type="protein sequence ID" value="KAH7692717.1"/>
    <property type="molecule type" value="Genomic_DNA"/>
</dbReference>
<accession>A0ACB7WVR7</accession>
<evidence type="ECO:0000313" key="1">
    <source>
        <dbReference type="EMBL" id="KAH7692717.1"/>
    </source>
</evidence>
<protein>
    <submittedName>
        <fullName evidence="1">Polyketide synthesis cyclase protein</fullName>
    </submittedName>
</protein>
<dbReference type="Proteomes" id="UP000827976">
    <property type="component" value="Chromosome 1"/>
</dbReference>
<comment type="caution">
    <text evidence="1">The sequence shown here is derived from an EMBL/GenBank/DDBJ whole genome shotgun (WGS) entry which is preliminary data.</text>
</comment>
<reference evidence="2" key="1">
    <citation type="journal article" date="2022" name="Nat. Commun.">
        <title>Chromosome evolution and the genetic basis of agronomically important traits in greater yam.</title>
        <authorList>
            <person name="Bredeson J.V."/>
            <person name="Lyons J.B."/>
            <person name="Oniyinde I.O."/>
            <person name="Okereke N.R."/>
            <person name="Kolade O."/>
            <person name="Nnabue I."/>
            <person name="Nwadili C.O."/>
            <person name="Hribova E."/>
            <person name="Parker M."/>
            <person name="Nwogha J."/>
            <person name="Shu S."/>
            <person name="Carlson J."/>
            <person name="Kariba R."/>
            <person name="Muthemba S."/>
            <person name="Knop K."/>
            <person name="Barton G.J."/>
            <person name="Sherwood A.V."/>
            <person name="Lopez-Montes A."/>
            <person name="Asiedu R."/>
            <person name="Jamnadass R."/>
            <person name="Muchugi A."/>
            <person name="Goodstein D."/>
            <person name="Egesi C.N."/>
            <person name="Featherston J."/>
            <person name="Asfaw A."/>
            <person name="Simpson G.G."/>
            <person name="Dolezel J."/>
            <person name="Hendre P.S."/>
            <person name="Van Deynze A."/>
            <person name="Kumar P.L."/>
            <person name="Obidiegwu J.E."/>
            <person name="Bhattacharjee R."/>
            <person name="Rokhsar D.S."/>
        </authorList>
    </citation>
    <scope>NUCLEOTIDE SEQUENCE [LARGE SCALE GENOMIC DNA]</scope>
    <source>
        <strain evidence="2">cv. TDa95/00328</strain>
    </source>
</reference>
<evidence type="ECO:0000313" key="2">
    <source>
        <dbReference type="Proteomes" id="UP000827976"/>
    </source>
</evidence>
<organism evidence="1 2">
    <name type="scientific">Dioscorea alata</name>
    <name type="common">Purple yam</name>
    <dbReference type="NCBI Taxonomy" id="55571"/>
    <lineage>
        <taxon>Eukaryota</taxon>
        <taxon>Viridiplantae</taxon>
        <taxon>Streptophyta</taxon>
        <taxon>Embryophyta</taxon>
        <taxon>Tracheophyta</taxon>
        <taxon>Spermatophyta</taxon>
        <taxon>Magnoliopsida</taxon>
        <taxon>Liliopsida</taxon>
        <taxon>Dioscoreales</taxon>
        <taxon>Dioscoreaceae</taxon>
        <taxon>Dioscorea</taxon>
    </lineage>
</organism>
<gene>
    <name evidence="1" type="ORF">IHE45_01G084300</name>
</gene>
<sequence length="278" mass="30961">MTRRSISDDLFLSSSTMHDLSPVDGFMDVKEGVDEMIKYLANEPSVGLFFVQQHAQTSMPYLLGVKDKVMEKMHEVALHTEDIEDSIHVVNSMSECGLSIANDMVQDINRSLLIMSTSQPKRGLIQNPLSGFYTDRSSSNWATDSDAHAGSNQDDSKSGRNYISTFFNSAKQKVAGVKWSPPNNKGPFESVKFEPHADSNTSNKITTSATDCGTNQNLVNVDVEELPLSSNFVNDKHEEQESCSRYLRDDDGAPAALDTFDKFKSDQEAKLEKWLQET</sequence>
<proteinExistence type="predicted"/>
<keyword evidence="2" id="KW-1185">Reference proteome</keyword>